<dbReference type="PANTHER" id="PTHR21301:SF10">
    <property type="entry name" value="REVERSE TRANSCRIPTASE DOMAIN-CONTAINING PROTEIN"/>
    <property type="match status" value="1"/>
</dbReference>
<evidence type="ECO:0000313" key="2">
    <source>
        <dbReference type="Proteomes" id="UP000472260"/>
    </source>
</evidence>
<accession>A0A671PBT2</accession>
<reference evidence="1" key="2">
    <citation type="submission" date="2025-09" db="UniProtKB">
        <authorList>
            <consortium name="Ensembl"/>
        </authorList>
    </citation>
    <scope>IDENTIFICATION</scope>
</reference>
<protein>
    <submittedName>
        <fullName evidence="1">Uncharacterized protein</fullName>
    </submittedName>
</protein>
<keyword evidence="2" id="KW-1185">Reference proteome</keyword>
<dbReference type="AlphaFoldDB" id="A0A671PBT2"/>
<dbReference type="PANTHER" id="PTHR21301">
    <property type="entry name" value="REVERSE TRANSCRIPTASE"/>
    <property type="match status" value="1"/>
</dbReference>
<dbReference type="Proteomes" id="UP000472260">
    <property type="component" value="Unassembled WGS sequence"/>
</dbReference>
<organism evidence="1 2">
    <name type="scientific">Sinocyclocheilus anshuiensis</name>
    <dbReference type="NCBI Taxonomy" id="1608454"/>
    <lineage>
        <taxon>Eukaryota</taxon>
        <taxon>Metazoa</taxon>
        <taxon>Chordata</taxon>
        <taxon>Craniata</taxon>
        <taxon>Vertebrata</taxon>
        <taxon>Euteleostomi</taxon>
        <taxon>Actinopterygii</taxon>
        <taxon>Neopterygii</taxon>
        <taxon>Teleostei</taxon>
        <taxon>Ostariophysi</taxon>
        <taxon>Cypriniformes</taxon>
        <taxon>Cyprinidae</taxon>
        <taxon>Cyprininae</taxon>
        <taxon>Sinocyclocheilus</taxon>
    </lineage>
</organism>
<reference evidence="1" key="1">
    <citation type="submission" date="2025-08" db="UniProtKB">
        <authorList>
            <consortium name="Ensembl"/>
        </authorList>
    </citation>
    <scope>IDENTIFICATION</scope>
</reference>
<sequence length="165" mass="18686">REMSLLNHSLTFVPTAKINDFTITIKQADKGGAIVIMDTEDYEAECKRQLLDDIFYTLLEDAVSSNVIDQLISAFLYVQHPRVPLFYTLPEIHKSLETPVGRPIVSGIGSVTENNSEYGDYYLKPLSLPFTIPPGQGGDIFVKRKSREIFWIFTLDTLFPRGLNQ</sequence>
<name>A0A671PBT2_9TELE</name>
<evidence type="ECO:0000313" key="1">
    <source>
        <dbReference type="Ensembl" id="ENSSANP00000053585.1"/>
    </source>
</evidence>
<proteinExistence type="predicted"/>
<dbReference type="Ensembl" id="ENSSANT00000056983.1">
    <property type="protein sequence ID" value="ENSSANP00000053585.1"/>
    <property type="gene ID" value="ENSSANG00000026823.1"/>
</dbReference>